<dbReference type="RefSeq" id="WP_189535689.1">
    <property type="nucleotide sequence ID" value="NZ_BMSV01000007.1"/>
</dbReference>
<gene>
    <name evidence="3" type="ORF">GCM10010249_39540</name>
</gene>
<accession>A0A918EN75</accession>
<dbReference type="EMBL" id="BMSV01000007">
    <property type="protein sequence ID" value="GGQ16897.1"/>
    <property type="molecule type" value="Genomic_DNA"/>
</dbReference>
<evidence type="ECO:0000313" key="3">
    <source>
        <dbReference type="EMBL" id="GGQ16897.1"/>
    </source>
</evidence>
<dbReference type="Pfam" id="PF11997">
    <property type="entry name" value="DUF3492"/>
    <property type="match status" value="1"/>
</dbReference>
<dbReference type="InterPro" id="IPR022622">
    <property type="entry name" value="DUF3492"/>
</dbReference>
<evidence type="ECO:0000259" key="2">
    <source>
        <dbReference type="Pfam" id="PF11997"/>
    </source>
</evidence>
<organism evidence="3 4">
    <name type="scientific">Streptomyces roseolilacinus</name>
    <dbReference type="NCBI Taxonomy" id="66904"/>
    <lineage>
        <taxon>Bacteria</taxon>
        <taxon>Bacillati</taxon>
        <taxon>Actinomycetota</taxon>
        <taxon>Actinomycetes</taxon>
        <taxon>Kitasatosporales</taxon>
        <taxon>Streptomycetaceae</taxon>
        <taxon>Streptomyces</taxon>
    </lineage>
</organism>
<name>A0A918EN75_9ACTN</name>
<dbReference type="AlphaFoldDB" id="A0A918EN75"/>
<feature type="compositionally biased region" description="Low complexity" evidence="1">
    <location>
        <begin position="9"/>
        <end position="23"/>
    </location>
</feature>
<reference evidence="3" key="2">
    <citation type="submission" date="2020-09" db="EMBL/GenBank/DDBJ databases">
        <authorList>
            <person name="Sun Q."/>
            <person name="Ohkuma M."/>
        </authorList>
    </citation>
    <scope>NUCLEOTIDE SEQUENCE</scope>
    <source>
        <strain evidence="3">JCM 4335</strain>
    </source>
</reference>
<feature type="domain" description="DUF3492" evidence="2">
    <location>
        <begin position="10"/>
        <end position="65"/>
    </location>
</feature>
<feature type="region of interest" description="Disordered" evidence="1">
    <location>
        <begin position="1"/>
        <end position="111"/>
    </location>
</feature>
<keyword evidence="4" id="KW-1185">Reference proteome</keyword>
<evidence type="ECO:0000313" key="4">
    <source>
        <dbReference type="Proteomes" id="UP000654123"/>
    </source>
</evidence>
<sequence length="111" mass="11529">MPSSGRHAGLLTGGTHPHVHGGVSTRCDRFVRGTPDVGSRVPALTGSGREPAVRELPPHVRRHTSFPRGDRSPAAPGTPSDARVTAPVRCAVPGGGAHPRGTLPHALEHRP</sequence>
<proteinExistence type="predicted"/>
<evidence type="ECO:0000256" key="1">
    <source>
        <dbReference type="SAM" id="MobiDB-lite"/>
    </source>
</evidence>
<protein>
    <recommendedName>
        <fullName evidence="2">DUF3492 domain-containing protein</fullName>
    </recommendedName>
</protein>
<dbReference type="Proteomes" id="UP000654123">
    <property type="component" value="Unassembled WGS sequence"/>
</dbReference>
<comment type="caution">
    <text evidence="3">The sequence shown here is derived from an EMBL/GenBank/DDBJ whole genome shotgun (WGS) entry which is preliminary data.</text>
</comment>
<reference evidence="3" key="1">
    <citation type="journal article" date="2014" name="Int. J. Syst. Evol. Microbiol.">
        <title>Complete genome sequence of Corynebacterium casei LMG S-19264T (=DSM 44701T), isolated from a smear-ripened cheese.</title>
        <authorList>
            <consortium name="US DOE Joint Genome Institute (JGI-PGF)"/>
            <person name="Walter F."/>
            <person name="Albersmeier A."/>
            <person name="Kalinowski J."/>
            <person name="Ruckert C."/>
        </authorList>
    </citation>
    <scope>NUCLEOTIDE SEQUENCE</scope>
    <source>
        <strain evidence="3">JCM 4335</strain>
    </source>
</reference>